<evidence type="ECO:0000313" key="5">
    <source>
        <dbReference type="EMBL" id="SBP45325.1"/>
    </source>
</evidence>
<feature type="compositionally biased region" description="Acidic residues" evidence="3">
    <location>
        <begin position="491"/>
        <end position="502"/>
    </location>
</feature>
<dbReference type="EMBL" id="JAAVVJ010000018">
    <property type="protein sequence ID" value="KAF7201876.1"/>
    <property type="molecule type" value="Genomic_DNA"/>
</dbReference>
<dbReference type="EMBL" id="HADY01006840">
    <property type="protein sequence ID" value="SBP45325.1"/>
    <property type="molecule type" value="Transcribed_RNA"/>
</dbReference>
<organism evidence="5">
    <name type="scientific">Nothobranchius furzeri</name>
    <name type="common">Turquoise killifish</name>
    <dbReference type="NCBI Taxonomy" id="105023"/>
    <lineage>
        <taxon>Eukaryota</taxon>
        <taxon>Metazoa</taxon>
        <taxon>Chordata</taxon>
        <taxon>Craniata</taxon>
        <taxon>Vertebrata</taxon>
        <taxon>Euteleostomi</taxon>
        <taxon>Actinopterygii</taxon>
        <taxon>Neopterygii</taxon>
        <taxon>Teleostei</taxon>
        <taxon>Neoteleostei</taxon>
        <taxon>Acanthomorphata</taxon>
        <taxon>Ovalentaria</taxon>
        <taxon>Atherinomorphae</taxon>
        <taxon>Cyprinodontiformes</taxon>
        <taxon>Nothobranchiidae</taxon>
        <taxon>Nothobranchius</taxon>
    </lineage>
</organism>
<feature type="compositionally biased region" description="Basic and acidic residues" evidence="3">
    <location>
        <begin position="503"/>
        <end position="514"/>
    </location>
</feature>
<sequence>MATSDTLLEDVQRSEIMLQLQLKAMRKSLSLQLQELKKKQTEELEKRIHQNSHLSSDENGKSDDEKQLFVGMRRSTSLSALTSDKRSPSKPKQRPNTCSPCERFALFKTTQQAKEEADEAECKKKFCAVPVPVHIVRTSYQEMMELRAKERKQGQEERKLFLISIQKPFSFQEREKNKKEKQIETLNQVCQNPKDNVCVKTTPQKESKDPQQLKVCGKVCTRKTTQKESPPQTQSPKIHSADLTRKQKLGFLDEELSFQPTVIRAVPNFSRLHKALQTKRMEMQSKDPTKCQPFFLSTSHRPARKMIKGPETSQESKFRSFSRSKSLGALTALSADTLPTFITDAVRQRCAAIRKSMDLRESKNQESADWLKNYQTRSQSIRKAVTLHAKVLDPHSSLNDVLSENLKRLWEADQQTTREYTRELKDIKARVSKRPFLFAQLKQRNAKARAEQIYRSKLQKAGLEEQFVQENGELFRSDDDGDTETQSREENVDDGEKIEDVEEKSVKSKGEEAP</sequence>
<dbReference type="OrthoDB" id="2150121at2759"/>
<reference evidence="5" key="2">
    <citation type="submission" date="2016-06" db="EMBL/GenBank/DDBJ databases">
        <title>The genome of a short-lived fish provides insights into sex chromosome evolution and the genetic control of aging.</title>
        <authorList>
            <person name="Reichwald K."/>
            <person name="Felder M."/>
            <person name="Petzold A."/>
            <person name="Koch P."/>
            <person name="Groth M."/>
            <person name="Platzer M."/>
        </authorList>
    </citation>
    <scope>NUCLEOTIDE SEQUENCE</scope>
    <source>
        <tissue evidence="5">Brain</tissue>
    </source>
</reference>
<dbReference type="KEGG" id="nfu:107392374"/>
<dbReference type="PANTHER" id="PTHR21501:SF4">
    <property type="entry name" value="PROTEIN FAM161B"/>
    <property type="match status" value="1"/>
</dbReference>
<keyword evidence="2" id="KW-0175">Coiled coil</keyword>
<dbReference type="AlphaFoldDB" id="A0A1A7ZTP0"/>
<comment type="similarity">
    <text evidence="1">Belongs to the FAM161 family.</text>
</comment>
<dbReference type="CTD" id="145483"/>
<evidence type="ECO:0000256" key="3">
    <source>
        <dbReference type="SAM" id="MobiDB-lite"/>
    </source>
</evidence>
<dbReference type="GeneID" id="107392374"/>
<evidence type="ECO:0000256" key="1">
    <source>
        <dbReference type="ARBA" id="ARBA00006663"/>
    </source>
</evidence>
<protein>
    <submittedName>
        <fullName evidence="4">Family with sequence similarity 161 member B</fullName>
    </submittedName>
    <submittedName>
        <fullName evidence="5">Family with sequence similarity 161, member B</fullName>
    </submittedName>
</protein>
<dbReference type="Pfam" id="PF10595">
    <property type="entry name" value="FAM161A_B"/>
    <property type="match status" value="1"/>
</dbReference>
<dbReference type="Proteomes" id="UP000822369">
    <property type="component" value="Chromosome 18"/>
</dbReference>
<feature type="region of interest" description="Disordered" evidence="3">
    <location>
        <begin position="222"/>
        <end position="242"/>
    </location>
</feature>
<accession>A0A1A7ZTP0</accession>
<feature type="compositionally biased region" description="Polar residues" evidence="3">
    <location>
        <begin position="227"/>
        <end position="237"/>
    </location>
</feature>
<gene>
    <name evidence="5" type="primary">BX936443.2</name>
    <name evidence="4" type="synonym">fam161b</name>
    <name evidence="4" type="ORF">G4P62_015548</name>
</gene>
<dbReference type="InterPro" id="IPR019579">
    <property type="entry name" value="FAM161A/B"/>
</dbReference>
<dbReference type="EMBL" id="HAEJ01018541">
    <property type="protein sequence ID" value="SBS58998.1"/>
    <property type="molecule type" value="Transcribed_RNA"/>
</dbReference>
<proteinExistence type="inferred from homology"/>
<reference evidence="5" key="1">
    <citation type="submission" date="2016-05" db="EMBL/GenBank/DDBJ databases">
        <authorList>
            <person name="Lavstsen T."/>
            <person name="Jespersen J.S."/>
        </authorList>
    </citation>
    <scope>NUCLEOTIDE SEQUENCE</scope>
    <source>
        <tissue evidence="5">Brain</tissue>
    </source>
</reference>
<dbReference type="GO" id="GO:0005856">
    <property type="term" value="C:cytoskeleton"/>
    <property type="evidence" value="ECO:0007669"/>
    <property type="project" value="UniProtKB-ARBA"/>
</dbReference>
<dbReference type="OMA" id="KCQAMHK"/>
<evidence type="ECO:0000256" key="2">
    <source>
        <dbReference type="ARBA" id="ARBA00023054"/>
    </source>
</evidence>
<dbReference type="GO" id="GO:0044782">
    <property type="term" value="P:cilium organization"/>
    <property type="evidence" value="ECO:0007669"/>
    <property type="project" value="TreeGrafter"/>
</dbReference>
<name>A0A1A7ZTP0_NOTFU</name>
<reference evidence="4" key="3">
    <citation type="submission" date="2020-03" db="EMBL/GenBank/DDBJ databases">
        <title>Intra-Species Differences in Population Size shape Life History and Genome Evolution.</title>
        <authorList>
            <person name="Willemsen D."/>
            <person name="Cui R."/>
            <person name="Valenzano D.R."/>
        </authorList>
    </citation>
    <scope>NUCLEOTIDE SEQUENCE</scope>
    <source>
        <strain evidence="4">GRZ</strain>
        <tissue evidence="4">Whole</tissue>
    </source>
</reference>
<feature type="region of interest" description="Disordered" evidence="3">
    <location>
        <begin position="469"/>
        <end position="514"/>
    </location>
</feature>
<feature type="compositionally biased region" description="Basic and acidic residues" evidence="3">
    <location>
        <begin position="55"/>
        <end position="67"/>
    </location>
</feature>
<dbReference type="InterPro" id="IPR051655">
    <property type="entry name" value="FAM161"/>
</dbReference>
<dbReference type="PANTHER" id="PTHR21501">
    <property type="entry name" value="PROTEIN FAM-161"/>
    <property type="match status" value="1"/>
</dbReference>
<evidence type="ECO:0000313" key="4">
    <source>
        <dbReference type="EMBL" id="KAF7201876.1"/>
    </source>
</evidence>
<feature type="region of interest" description="Disordered" evidence="3">
    <location>
        <begin position="40"/>
        <end position="98"/>
    </location>
</feature>
<dbReference type="GO" id="GO:0005929">
    <property type="term" value="C:cilium"/>
    <property type="evidence" value="ECO:0007669"/>
    <property type="project" value="TreeGrafter"/>
</dbReference>